<keyword evidence="2" id="KW-0378">Hydrolase</keyword>
<proteinExistence type="predicted"/>
<dbReference type="Pfam" id="PF12697">
    <property type="entry name" value="Abhydrolase_6"/>
    <property type="match status" value="1"/>
</dbReference>
<dbReference type="SUPFAM" id="SSF53474">
    <property type="entry name" value="alpha/beta-Hydrolases"/>
    <property type="match status" value="1"/>
</dbReference>
<dbReference type="GO" id="GO:0016787">
    <property type="term" value="F:hydrolase activity"/>
    <property type="evidence" value="ECO:0007669"/>
    <property type="project" value="UniProtKB-KW"/>
</dbReference>
<accession>A0A4S3K098</accession>
<evidence type="ECO:0000313" key="2">
    <source>
        <dbReference type="EMBL" id="TDU32096.1"/>
    </source>
</evidence>
<dbReference type="InterPro" id="IPR000073">
    <property type="entry name" value="AB_hydrolase_1"/>
</dbReference>
<dbReference type="Gene3D" id="3.40.50.1820">
    <property type="entry name" value="alpha/beta hydrolase"/>
    <property type="match status" value="1"/>
</dbReference>
<protein>
    <submittedName>
        <fullName evidence="2">Alpha-beta hydrolase superfamily lysophospholipase</fullName>
    </submittedName>
</protein>
<gene>
    <name evidence="2" type="ORF">DFR24_1484</name>
</gene>
<dbReference type="RefSeq" id="WP_136249404.1">
    <property type="nucleotide sequence ID" value="NZ_MWIN01000026.1"/>
</dbReference>
<keyword evidence="3" id="KW-1185">Reference proteome</keyword>
<evidence type="ECO:0000259" key="1">
    <source>
        <dbReference type="Pfam" id="PF12697"/>
    </source>
</evidence>
<name>A0A4S3K098_9GAMM</name>
<sequence>MRVIDLVIPSNVRLDGEPALHSAATVFLPADHDSASTALVCLAGGNMNRRYFDLQTEGDDSFSFAAQMTARGFIVVTIDHLGLGDSSRPQDGYALTPDVLARANAHATADVLARLREGRLAPDLPPMPALRSLGVGHSMGAMLTTLQQAQARRHAGIALLGFSTRGLPKFVPEDVRVLASDPVAVRARLVEFARRLFVVPYPRIRSSGGNNAELYGSDAADPRGVAALKAATDSLLPVPAFLSMIPGNVALEAAQIDVPVFLGLGERDMAGPPAEAPRAFTASPQVRLEVFAGAGHSHFLFASRVDLFDRLAEWARSTP</sequence>
<dbReference type="Proteomes" id="UP000295341">
    <property type="component" value="Unassembled WGS sequence"/>
</dbReference>
<dbReference type="OrthoDB" id="4512892at2"/>
<reference evidence="2 3" key="1">
    <citation type="submission" date="2019-03" db="EMBL/GenBank/DDBJ databases">
        <title>Genomic Encyclopedia of Type Strains, Phase IV (KMG-IV): sequencing the most valuable type-strain genomes for metagenomic binning, comparative biology and taxonomic classification.</title>
        <authorList>
            <person name="Goeker M."/>
        </authorList>
    </citation>
    <scope>NUCLEOTIDE SEQUENCE [LARGE SCALE GENOMIC DNA]</scope>
    <source>
        <strain evidence="2 3">DSM 26377</strain>
    </source>
</reference>
<comment type="caution">
    <text evidence="2">The sequence shown here is derived from an EMBL/GenBank/DDBJ whole genome shotgun (WGS) entry which is preliminary data.</text>
</comment>
<feature type="domain" description="AB hydrolase-1" evidence="1">
    <location>
        <begin position="39"/>
        <end position="301"/>
    </location>
</feature>
<dbReference type="InterPro" id="IPR029058">
    <property type="entry name" value="AB_hydrolase_fold"/>
</dbReference>
<dbReference type="AlphaFoldDB" id="A0A4S3K098"/>
<organism evidence="2 3">
    <name type="scientific">Panacagrimonas perspica</name>
    <dbReference type="NCBI Taxonomy" id="381431"/>
    <lineage>
        <taxon>Bacteria</taxon>
        <taxon>Pseudomonadati</taxon>
        <taxon>Pseudomonadota</taxon>
        <taxon>Gammaproteobacteria</taxon>
        <taxon>Nevskiales</taxon>
        <taxon>Nevskiaceae</taxon>
        <taxon>Panacagrimonas</taxon>
    </lineage>
</organism>
<evidence type="ECO:0000313" key="3">
    <source>
        <dbReference type="Proteomes" id="UP000295341"/>
    </source>
</evidence>
<dbReference type="EMBL" id="SOBT01000008">
    <property type="protein sequence ID" value="TDU32096.1"/>
    <property type="molecule type" value="Genomic_DNA"/>
</dbReference>